<proteinExistence type="predicted"/>
<dbReference type="Gene3D" id="3.60.15.10">
    <property type="entry name" value="Ribonuclease Z/Hydroxyacylglutathione hydrolase-like"/>
    <property type="match status" value="1"/>
</dbReference>
<reference evidence="2" key="1">
    <citation type="journal article" date="2020" name="mSystems">
        <title>Genome- and Community-Level Interaction Insights into Carbon Utilization and Element Cycling Functions of Hydrothermarchaeota in Hydrothermal Sediment.</title>
        <authorList>
            <person name="Zhou Z."/>
            <person name="Liu Y."/>
            <person name="Xu W."/>
            <person name="Pan J."/>
            <person name="Luo Z.H."/>
            <person name="Li M."/>
        </authorList>
    </citation>
    <scope>NUCLEOTIDE SEQUENCE [LARGE SCALE GENOMIC DNA]</scope>
    <source>
        <strain evidence="2">HyVt-456</strain>
    </source>
</reference>
<dbReference type="PANTHER" id="PTHR42663:SF6">
    <property type="entry name" value="HYDROLASE C777.06C-RELATED"/>
    <property type="match status" value="1"/>
</dbReference>
<protein>
    <submittedName>
        <fullName evidence="2">MBL fold metallo-hydrolase</fullName>
    </submittedName>
</protein>
<accession>A0A7V1LLZ4</accession>
<gene>
    <name evidence="2" type="ORF">ENJ10_07005</name>
</gene>
<feature type="domain" description="Metallo-beta-lactamase" evidence="1">
    <location>
        <begin position="68"/>
        <end position="283"/>
    </location>
</feature>
<dbReference type="InterPro" id="IPR001279">
    <property type="entry name" value="Metallo-B-lactamas"/>
</dbReference>
<dbReference type="PANTHER" id="PTHR42663">
    <property type="entry name" value="HYDROLASE C777.06C-RELATED-RELATED"/>
    <property type="match status" value="1"/>
</dbReference>
<dbReference type="AlphaFoldDB" id="A0A7V1LLZ4"/>
<dbReference type="Pfam" id="PF12706">
    <property type="entry name" value="Lactamase_B_2"/>
    <property type="match status" value="1"/>
</dbReference>
<dbReference type="SMART" id="SM00849">
    <property type="entry name" value="Lactamase_B"/>
    <property type="match status" value="1"/>
</dbReference>
<dbReference type="EMBL" id="DRLD01000191">
    <property type="protein sequence ID" value="HED10420.1"/>
    <property type="molecule type" value="Genomic_DNA"/>
</dbReference>
<dbReference type="Proteomes" id="UP000886005">
    <property type="component" value="Unassembled WGS sequence"/>
</dbReference>
<dbReference type="InterPro" id="IPR036866">
    <property type="entry name" value="RibonucZ/Hydroxyglut_hydro"/>
</dbReference>
<sequence>MKTYWLVVLFILAAACEKERLPEREPAAKSSAVLVVLGTVQDGGSPHIACTKECCRPLFTNPDIKRQVVSLGVIDYENEKSYLFEATPDFPRQLKALRRHATFSAKETPDGIFLTHAHIGHYSGLMYLGREAMGADSVPVYAMPRMKAFLEKNGPWGQLVRLGNITIFPLEAGRTEKLTPKLSVTPFIVPHRDEYSETVGFTIRGPHKKALFIPDIDKWEKWPTAIADALRDVDYAFVDATFFDGEEINHRDISEIPHPFVIESMALFKKLSAAEKNKVYFIHFNHTNPLLREQSKQRQAVVSAGFHIAAPGQVFPF</sequence>
<evidence type="ECO:0000259" key="1">
    <source>
        <dbReference type="SMART" id="SM00849"/>
    </source>
</evidence>
<dbReference type="SUPFAM" id="SSF56281">
    <property type="entry name" value="Metallo-hydrolase/oxidoreductase"/>
    <property type="match status" value="1"/>
</dbReference>
<comment type="caution">
    <text evidence="2">The sequence shown here is derived from an EMBL/GenBank/DDBJ whole genome shotgun (WGS) entry which is preliminary data.</text>
</comment>
<organism evidence="2">
    <name type="scientific">Caldithrix abyssi</name>
    <dbReference type="NCBI Taxonomy" id="187145"/>
    <lineage>
        <taxon>Bacteria</taxon>
        <taxon>Pseudomonadati</taxon>
        <taxon>Calditrichota</taxon>
        <taxon>Calditrichia</taxon>
        <taxon>Calditrichales</taxon>
        <taxon>Calditrichaceae</taxon>
        <taxon>Caldithrix</taxon>
    </lineage>
</organism>
<dbReference type="PROSITE" id="PS51257">
    <property type="entry name" value="PROKAR_LIPOPROTEIN"/>
    <property type="match status" value="1"/>
</dbReference>
<name>A0A7V1LLZ4_CALAY</name>
<evidence type="ECO:0000313" key="2">
    <source>
        <dbReference type="EMBL" id="HED10420.1"/>
    </source>
</evidence>